<evidence type="ECO:0000259" key="3">
    <source>
        <dbReference type="Pfam" id="PF01156"/>
    </source>
</evidence>
<dbReference type="AlphaFoldDB" id="A0A5J5A8Z4"/>
<dbReference type="OrthoDB" id="5783963at2759"/>
<protein>
    <recommendedName>
        <fullName evidence="3">Inosine/uridine-preferring nucleoside hydrolase domain-containing protein</fullName>
    </recommendedName>
</protein>
<feature type="domain" description="Inosine/uridine-preferring nucleoside hydrolase" evidence="3">
    <location>
        <begin position="31"/>
        <end position="370"/>
    </location>
</feature>
<evidence type="ECO:0000256" key="1">
    <source>
        <dbReference type="ARBA" id="ARBA00009176"/>
    </source>
</evidence>
<dbReference type="PANTHER" id="PTHR46692">
    <property type="entry name" value="INOSINE-URIDINE PREFERRING NUCLEOSIDE HYDROLASE FAMILY PROTEIN"/>
    <property type="match status" value="1"/>
</dbReference>
<proteinExistence type="inferred from homology"/>
<dbReference type="Gene3D" id="3.90.245.10">
    <property type="entry name" value="Ribonucleoside hydrolase-like"/>
    <property type="match status" value="2"/>
</dbReference>
<keyword evidence="2" id="KW-0472">Membrane</keyword>
<dbReference type="Proteomes" id="UP000325577">
    <property type="component" value="Linkage Group LG21"/>
</dbReference>
<name>A0A5J5A8Z4_9ASTE</name>
<comment type="similarity">
    <text evidence="1">Belongs to the IUNH family.</text>
</comment>
<accession>A0A5J5A8Z4</accession>
<feature type="transmembrane region" description="Helical" evidence="2">
    <location>
        <begin position="6"/>
        <end position="24"/>
    </location>
</feature>
<dbReference type="GO" id="GO:0016799">
    <property type="term" value="F:hydrolase activity, hydrolyzing N-glycosyl compounds"/>
    <property type="evidence" value="ECO:0007669"/>
    <property type="project" value="InterPro"/>
</dbReference>
<evidence type="ECO:0000313" key="4">
    <source>
        <dbReference type="EMBL" id="KAA8527515.1"/>
    </source>
</evidence>
<reference evidence="4 5" key="1">
    <citation type="submission" date="2019-09" db="EMBL/GenBank/DDBJ databases">
        <title>A chromosome-level genome assembly of the Chinese tupelo Nyssa sinensis.</title>
        <authorList>
            <person name="Yang X."/>
            <person name="Kang M."/>
            <person name="Yang Y."/>
            <person name="Xiong H."/>
            <person name="Wang M."/>
            <person name="Zhang Z."/>
            <person name="Wang Z."/>
            <person name="Wu H."/>
            <person name="Ma T."/>
            <person name="Liu J."/>
            <person name="Xi Z."/>
        </authorList>
    </citation>
    <scope>NUCLEOTIDE SEQUENCE [LARGE SCALE GENOMIC DNA]</scope>
    <source>
        <strain evidence="4">J267</strain>
        <tissue evidence="4">Leaf</tissue>
    </source>
</reference>
<dbReference type="InterPro" id="IPR036452">
    <property type="entry name" value="Ribo_hydro-like"/>
</dbReference>
<dbReference type="InterPro" id="IPR001910">
    <property type="entry name" value="Inosine/uridine_hydrolase_dom"/>
</dbReference>
<dbReference type="Pfam" id="PF01156">
    <property type="entry name" value="IU_nuc_hydro"/>
    <property type="match status" value="2"/>
</dbReference>
<feature type="domain" description="Inosine/uridine-preferring nucleoside hydrolase" evidence="3">
    <location>
        <begin position="501"/>
        <end position="846"/>
    </location>
</feature>
<keyword evidence="2" id="KW-0812">Transmembrane</keyword>
<gene>
    <name evidence="4" type="ORF">F0562_034770</name>
</gene>
<sequence>MLLWRYISIAIVIIGILGADLYSVECRPHRILLDTDLDTDDLFAFLYLLKLNRSEFDLQAVTINANAWTNAGHSVNQIYNILYMMGRDDIPVGVGGEGGILEDGTIQPNVGGYLPIIEQGIGTDGYCRYRQAIPVGLGGRLDIDSNYGFRKSFLPQGRRKYSPLQQPTAQQVMIDKISEGPITVFIIGAHTNFAIFLMTNTHLKKNIEHIYIMGGGVRSKNPTGCCPKNASSSCQPRQCGDHGNLFTDYTSNPYAEFNIFGDPFAAYQVFHSGIPVTLIPLDATNTIPISAKFFEAFEQSQHTYEAQYCFKSLKMARDTWFDDQFYSSYFMWDSFTSGVATSIMRNSDEQSGENEYAEMKFMNITVVTSNEPYGISNGSNPFFDGLKIPKFNLKKDGVHSGHVQTGLRDPFCLVKNGKGKCKDGYTEEVTGAEAVRVLVATRAKPNQDRNSSLNREFFKSFLDVLNRPQQTGRFNFTTQFPYYKEILYRPDFGGKKLGKNVVFDMDMSVGDFLSLFYLLKFPVEVINLKAILVSPTGWANAATIDVIYDLLHMMGRDDIPVGLGDVFAMNQSDSVFSAVGDCKYTKAIPHGSGGFLDSDTLYGFASNLPRSPRRYTAENAVKFGAPRDTDHPELRQPLALEIWESVSKSLSPGSKITILTNGPLTNLAKIILSGKNTSSSIQDVFIVGGHINYGNTEKGNVFTIPSNEFAEFNMFLDPVAAKTVFDSELDITLIPLGIQRKVSAFPKILKRLHLTKNTPEALFARRLLSRLHRLQQKHHRYQHMDTFLGEILGAVILTGDDSILNSAFQVKPIKVLATGVESEDGQMTIDKEQGKSVKVLENVDPVVYYELFANRLGDEKQSAVLGSFYEQRRIWSMPPNESNATFNAMGKNILIG</sequence>
<evidence type="ECO:0000256" key="2">
    <source>
        <dbReference type="SAM" id="Phobius"/>
    </source>
</evidence>
<dbReference type="PANTHER" id="PTHR46692:SF1">
    <property type="entry name" value="NUCLEOSIDE HYDROLASE 3-RELATED"/>
    <property type="match status" value="1"/>
</dbReference>
<dbReference type="EMBL" id="CM018045">
    <property type="protein sequence ID" value="KAA8527515.1"/>
    <property type="molecule type" value="Genomic_DNA"/>
</dbReference>
<keyword evidence="5" id="KW-1185">Reference proteome</keyword>
<evidence type="ECO:0000313" key="5">
    <source>
        <dbReference type="Proteomes" id="UP000325577"/>
    </source>
</evidence>
<dbReference type="SUPFAM" id="SSF53590">
    <property type="entry name" value="Nucleoside hydrolase"/>
    <property type="match status" value="2"/>
</dbReference>
<keyword evidence="2" id="KW-1133">Transmembrane helix</keyword>
<organism evidence="4 5">
    <name type="scientific">Nyssa sinensis</name>
    <dbReference type="NCBI Taxonomy" id="561372"/>
    <lineage>
        <taxon>Eukaryota</taxon>
        <taxon>Viridiplantae</taxon>
        <taxon>Streptophyta</taxon>
        <taxon>Embryophyta</taxon>
        <taxon>Tracheophyta</taxon>
        <taxon>Spermatophyta</taxon>
        <taxon>Magnoliopsida</taxon>
        <taxon>eudicotyledons</taxon>
        <taxon>Gunneridae</taxon>
        <taxon>Pentapetalae</taxon>
        <taxon>asterids</taxon>
        <taxon>Cornales</taxon>
        <taxon>Nyssaceae</taxon>
        <taxon>Nyssa</taxon>
    </lineage>
</organism>